<gene>
    <name evidence="1" type="ORF">CR513_39043</name>
</gene>
<sequence>IKCCGKIKIVAMRLQQKGLSFHDNYKSMSSSNKKNFLKFLDFLVNHNETIHKVLKNARKILRDKDAFFGIGNLYSNEILQFSQLIHFKISTNARTLKLTLKSLFSKYRLNLSSVTNLGIYNLVIVAQNHVEFQNCLVFSEHHVSIGYSPRKSICKGEKTLQNGKVFSRCELTLILPMATATIERDFFAI</sequence>
<dbReference type="Proteomes" id="UP000257109">
    <property type="component" value="Unassembled WGS sequence"/>
</dbReference>
<organism evidence="1 2">
    <name type="scientific">Mucuna pruriens</name>
    <name type="common">Velvet bean</name>
    <name type="synonym">Dolichos pruriens</name>
    <dbReference type="NCBI Taxonomy" id="157652"/>
    <lineage>
        <taxon>Eukaryota</taxon>
        <taxon>Viridiplantae</taxon>
        <taxon>Streptophyta</taxon>
        <taxon>Embryophyta</taxon>
        <taxon>Tracheophyta</taxon>
        <taxon>Spermatophyta</taxon>
        <taxon>Magnoliopsida</taxon>
        <taxon>eudicotyledons</taxon>
        <taxon>Gunneridae</taxon>
        <taxon>Pentapetalae</taxon>
        <taxon>rosids</taxon>
        <taxon>fabids</taxon>
        <taxon>Fabales</taxon>
        <taxon>Fabaceae</taxon>
        <taxon>Papilionoideae</taxon>
        <taxon>50 kb inversion clade</taxon>
        <taxon>NPAAA clade</taxon>
        <taxon>indigoferoid/millettioid clade</taxon>
        <taxon>Phaseoleae</taxon>
        <taxon>Mucuna</taxon>
    </lineage>
</organism>
<proteinExistence type="predicted"/>
<protein>
    <submittedName>
        <fullName evidence="1">Uncharacterized protein</fullName>
    </submittedName>
</protein>
<dbReference type="EMBL" id="QJKJ01008231">
    <property type="protein sequence ID" value="RDX80411.1"/>
    <property type="molecule type" value="Genomic_DNA"/>
</dbReference>
<evidence type="ECO:0000313" key="1">
    <source>
        <dbReference type="EMBL" id="RDX80411.1"/>
    </source>
</evidence>
<feature type="non-terminal residue" evidence="1">
    <location>
        <position position="1"/>
    </location>
</feature>
<accession>A0A371FQ85</accession>
<dbReference type="STRING" id="157652.A0A371FQ85"/>
<name>A0A371FQ85_MUCPR</name>
<reference evidence="1" key="1">
    <citation type="submission" date="2018-05" db="EMBL/GenBank/DDBJ databases">
        <title>Draft genome of Mucuna pruriens seed.</title>
        <authorList>
            <person name="Nnadi N.E."/>
            <person name="Vos R."/>
            <person name="Hasami M.H."/>
            <person name="Devisetty U.K."/>
            <person name="Aguiy J.C."/>
        </authorList>
    </citation>
    <scope>NUCLEOTIDE SEQUENCE [LARGE SCALE GENOMIC DNA]</scope>
    <source>
        <strain evidence="1">JCA_2017</strain>
    </source>
</reference>
<evidence type="ECO:0000313" key="2">
    <source>
        <dbReference type="Proteomes" id="UP000257109"/>
    </source>
</evidence>
<dbReference type="AlphaFoldDB" id="A0A371FQ85"/>
<keyword evidence="2" id="KW-1185">Reference proteome</keyword>
<comment type="caution">
    <text evidence="1">The sequence shown here is derived from an EMBL/GenBank/DDBJ whole genome shotgun (WGS) entry which is preliminary data.</text>
</comment>